<accession>A0A139QLJ9</accession>
<sequence length="253" mass="30082">MKRYKRPSKETYLQYHENANRLLMDISDHFDIHISQITFDLIIDFFETKFNILFVYFEANLMYNWFPSKKQELKYHLTSNNSLLLVDFSFCNVCSGMTIPDFEKNRFVIYINQDVIKGRVMFTILHELAHIYCHLMSSVYDKVLVSKTSSNYSDSYPTEIVPLEDEANTIASILFLNDYKLLEYIKSGLTFKQLIERSQMSKPALHNRLMNFLMYNCNCQEYYALNIVQGYKKDEGWTIMALQQFQRELQKIA</sequence>
<dbReference type="AlphaFoldDB" id="A0A139QLJ9"/>
<comment type="caution">
    <text evidence="2">The sequence shown here is derived from an EMBL/GenBank/DDBJ whole genome shotgun (WGS) entry which is preliminary data.</text>
</comment>
<dbReference type="Proteomes" id="UP000070353">
    <property type="component" value="Unassembled WGS sequence"/>
</dbReference>
<evidence type="ECO:0000259" key="1">
    <source>
        <dbReference type="Pfam" id="PF06114"/>
    </source>
</evidence>
<dbReference type="EMBL" id="LQZB01000205">
    <property type="protein sequence ID" value="KXU03213.1"/>
    <property type="molecule type" value="Genomic_DNA"/>
</dbReference>
<feature type="domain" description="IrrE N-terminal-like" evidence="1">
    <location>
        <begin position="106"/>
        <end position="210"/>
    </location>
</feature>
<dbReference type="Pfam" id="PF06114">
    <property type="entry name" value="Peptidase_M78"/>
    <property type="match status" value="1"/>
</dbReference>
<gene>
    <name evidence="2" type="ORF">SORDD24_01961</name>
</gene>
<evidence type="ECO:0000313" key="3">
    <source>
        <dbReference type="Proteomes" id="UP000070353"/>
    </source>
</evidence>
<dbReference type="InterPro" id="IPR010359">
    <property type="entry name" value="IrrE_HExxH"/>
</dbReference>
<evidence type="ECO:0000313" key="2">
    <source>
        <dbReference type="EMBL" id="KXU03213.1"/>
    </source>
</evidence>
<dbReference type="OrthoDB" id="9796786at2"/>
<dbReference type="Gene3D" id="1.10.10.2910">
    <property type="match status" value="1"/>
</dbReference>
<proteinExistence type="predicted"/>
<reference evidence="2 3" key="1">
    <citation type="submission" date="2016-01" db="EMBL/GenBank/DDBJ databases">
        <title>Highly variable Streptococcus oralis are common among viridans streptococci isolated from primates.</title>
        <authorList>
            <person name="Denapaite D."/>
            <person name="Rieger M."/>
            <person name="Koendgen S."/>
            <person name="Brueckner R."/>
            <person name="Ochigava I."/>
            <person name="Kappeler P."/>
            <person name="Maetz-Rensing K."/>
            <person name="Leendertz F."/>
            <person name="Hakenbeck R."/>
        </authorList>
    </citation>
    <scope>NUCLEOTIDE SEQUENCE [LARGE SCALE GENOMIC DNA]</scope>
    <source>
        <strain evidence="2 3">DD24</strain>
    </source>
</reference>
<organism evidence="2 3">
    <name type="scientific">Streptococcus oralis</name>
    <dbReference type="NCBI Taxonomy" id="1303"/>
    <lineage>
        <taxon>Bacteria</taxon>
        <taxon>Bacillati</taxon>
        <taxon>Bacillota</taxon>
        <taxon>Bacilli</taxon>
        <taxon>Lactobacillales</taxon>
        <taxon>Streptococcaceae</taxon>
        <taxon>Streptococcus</taxon>
    </lineage>
</organism>
<dbReference type="PATRIC" id="fig|1303.84.peg.2159"/>
<protein>
    <recommendedName>
        <fullName evidence="1">IrrE N-terminal-like domain-containing protein</fullName>
    </recommendedName>
</protein>
<name>A0A139QLJ9_STROR</name>